<dbReference type="EMBL" id="FR687360">
    <property type="protein sequence ID" value="CBW76671.1"/>
    <property type="molecule type" value="Genomic_DNA"/>
</dbReference>
<accession>E5AU97</accession>
<keyword evidence="1" id="KW-0614">Plasmid</keyword>
<dbReference type="HOGENOM" id="CLU_3395591_0_0_4"/>
<gene>
    <name evidence="1" type="ordered locus">RBRH_04241</name>
</gene>
<organism evidence="1 2">
    <name type="scientific">Mycetohabitans rhizoxinica (strain DSM 19002 / CIP 109453 / HKI 454)</name>
    <name type="common">Paraburkholderia rhizoxinica</name>
    <dbReference type="NCBI Taxonomy" id="882378"/>
    <lineage>
        <taxon>Bacteria</taxon>
        <taxon>Pseudomonadati</taxon>
        <taxon>Pseudomonadota</taxon>
        <taxon>Betaproteobacteria</taxon>
        <taxon>Burkholderiales</taxon>
        <taxon>Burkholderiaceae</taxon>
        <taxon>Mycetohabitans</taxon>
    </lineage>
</organism>
<sequence length="31" mass="3199">MPWAPSGVDLPGLCRLAEGRGCVTSTIRAIA</sequence>
<protein>
    <submittedName>
        <fullName evidence="1">Uncharacterized protein</fullName>
    </submittedName>
</protein>
<proteinExistence type="predicted"/>
<reference evidence="1 2" key="1">
    <citation type="journal article" date="2011" name="J. Bacteriol.">
        <title>Complete genome sequence of Burkholderia rhizoxinica, an endosymbiont of Rhizopus microsporus.</title>
        <authorList>
            <person name="Lackner G."/>
            <person name="Moebius N."/>
            <person name="Partida-Martinez L."/>
            <person name="Hertweck C."/>
        </authorList>
    </citation>
    <scope>NUCLEOTIDE SEQUENCE [LARGE SCALE GENOMIC DNA]</scope>
    <source>
        <strain evidence="2">DSM 19002 / CIP 109453 / HKI 454</strain>
        <plasmid evidence="1 2">pBRH01</plasmid>
    </source>
</reference>
<dbReference type="AlphaFoldDB" id="E5AU97"/>
<dbReference type="KEGG" id="brh:RBRH_04241"/>
<evidence type="ECO:0000313" key="2">
    <source>
        <dbReference type="Proteomes" id="UP000007437"/>
    </source>
</evidence>
<name>E5AU97_MYCRK</name>
<evidence type="ECO:0000313" key="1">
    <source>
        <dbReference type="EMBL" id="CBW76671.1"/>
    </source>
</evidence>
<geneLocation type="plasmid" evidence="1 2">
    <name>pBRH01</name>
</geneLocation>
<dbReference type="Proteomes" id="UP000007437">
    <property type="component" value="Plasmid pBRH01"/>
</dbReference>